<comment type="caution">
    <text evidence="2">The sequence shown here is derived from an EMBL/GenBank/DDBJ whole genome shotgun (WGS) entry which is preliminary data.</text>
</comment>
<name>A0A133KEP6_9FIRM</name>
<dbReference type="Pfam" id="PF07872">
    <property type="entry name" value="DUF1659"/>
    <property type="match status" value="1"/>
</dbReference>
<dbReference type="EMBL" id="LRPM01000035">
    <property type="protein sequence ID" value="KWZ78049.1"/>
    <property type="molecule type" value="Genomic_DNA"/>
</dbReference>
<evidence type="ECO:0000259" key="1">
    <source>
        <dbReference type="Pfam" id="PF07872"/>
    </source>
</evidence>
<feature type="domain" description="DUF1659" evidence="1">
    <location>
        <begin position="2"/>
        <end position="62"/>
    </location>
</feature>
<dbReference type="InterPro" id="IPR012454">
    <property type="entry name" value="DUF1659"/>
</dbReference>
<keyword evidence="3" id="KW-1185">Reference proteome</keyword>
<dbReference type="PATRIC" id="fig|33036.3.peg.966"/>
<dbReference type="AlphaFoldDB" id="A0A133KEP6"/>
<gene>
    <name evidence="2" type="ORF">HMPREF3200_00974</name>
</gene>
<reference evidence="3" key="1">
    <citation type="submission" date="2016-01" db="EMBL/GenBank/DDBJ databases">
        <authorList>
            <person name="Mitreva M."/>
            <person name="Pepin K.H."/>
            <person name="Mihindukulasuriya K.A."/>
            <person name="Fulton R."/>
            <person name="Fronick C."/>
            <person name="O'Laughlin M."/>
            <person name="Miner T."/>
            <person name="Herter B."/>
            <person name="Rosa B.A."/>
            <person name="Cordes M."/>
            <person name="Tomlinson C."/>
            <person name="Wollam A."/>
            <person name="Palsikar V.B."/>
            <person name="Mardis E.R."/>
            <person name="Wilson R.K."/>
        </authorList>
    </citation>
    <scope>NUCLEOTIDE SEQUENCE [LARGE SCALE GENOMIC DNA]</scope>
    <source>
        <strain evidence="3">MJR8151</strain>
    </source>
</reference>
<sequence length="63" mass="7106">MKVKIMYELADKLSGKIKKASKTFSNFVKGISDESLKEFVRAYTSLMDVEKEVAMKIVTSELA</sequence>
<dbReference type="RefSeq" id="WP_004837267.1">
    <property type="nucleotide sequence ID" value="NZ_CAMPNK010000043.1"/>
</dbReference>
<evidence type="ECO:0000313" key="2">
    <source>
        <dbReference type="EMBL" id="KWZ78049.1"/>
    </source>
</evidence>
<evidence type="ECO:0000313" key="3">
    <source>
        <dbReference type="Proteomes" id="UP000070383"/>
    </source>
</evidence>
<protein>
    <recommendedName>
        <fullName evidence="1">DUF1659 domain-containing protein</fullName>
    </recommendedName>
</protein>
<accession>A0A133KEP6</accession>
<proteinExistence type="predicted"/>
<dbReference type="Proteomes" id="UP000070383">
    <property type="component" value="Unassembled WGS sequence"/>
</dbReference>
<organism evidence="2 3">
    <name type="scientific">Anaerococcus tetradius</name>
    <dbReference type="NCBI Taxonomy" id="33036"/>
    <lineage>
        <taxon>Bacteria</taxon>
        <taxon>Bacillati</taxon>
        <taxon>Bacillota</taxon>
        <taxon>Tissierellia</taxon>
        <taxon>Tissierellales</taxon>
        <taxon>Peptoniphilaceae</taxon>
        <taxon>Anaerococcus</taxon>
    </lineage>
</organism>
<dbReference type="STRING" id="33036.HMPREF3200_00974"/>